<name>A0A9X3MX36_9ACTN</name>
<organism evidence="1 2">
    <name type="scientific">Solirubrobacter ginsenosidimutans</name>
    <dbReference type="NCBI Taxonomy" id="490573"/>
    <lineage>
        <taxon>Bacteria</taxon>
        <taxon>Bacillati</taxon>
        <taxon>Actinomycetota</taxon>
        <taxon>Thermoleophilia</taxon>
        <taxon>Solirubrobacterales</taxon>
        <taxon>Solirubrobacteraceae</taxon>
        <taxon>Solirubrobacter</taxon>
    </lineage>
</organism>
<dbReference type="RefSeq" id="WP_270043347.1">
    <property type="nucleotide sequence ID" value="NZ_JAPDOD010000030.1"/>
</dbReference>
<proteinExistence type="predicted"/>
<dbReference type="EMBL" id="JAPDOD010000030">
    <property type="protein sequence ID" value="MDA0164097.1"/>
    <property type="molecule type" value="Genomic_DNA"/>
</dbReference>
<dbReference type="AlphaFoldDB" id="A0A9X3MX36"/>
<sequence>MFPANSHTIRPATAHDAIALRRLAAAAGVGPLAGRTLVAEHDHAVIAALSLSENRTIAASDLAPSYVATLLRLRADGIKAYEREPRLSERIREAVLGPRQQEIAEAA</sequence>
<evidence type="ECO:0000313" key="1">
    <source>
        <dbReference type="EMBL" id="MDA0164097.1"/>
    </source>
</evidence>
<evidence type="ECO:0000313" key="2">
    <source>
        <dbReference type="Proteomes" id="UP001149140"/>
    </source>
</evidence>
<gene>
    <name evidence="1" type="ORF">OM076_27740</name>
</gene>
<dbReference type="Proteomes" id="UP001149140">
    <property type="component" value="Unassembled WGS sequence"/>
</dbReference>
<keyword evidence="2" id="KW-1185">Reference proteome</keyword>
<accession>A0A9X3MX36</accession>
<reference evidence="1" key="1">
    <citation type="submission" date="2022-10" db="EMBL/GenBank/DDBJ databases">
        <title>The WGS of Solirubrobacter ginsenosidimutans DSM 21036.</title>
        <authorList>
            <person name="Jiang Z."/>
        </authorList>
    </citation>
    <scope>NUCLEOTIDE SEQUENCE</scope>
    <source>
        <strain evidence="1">DSM 21036</strain>
    </source>
</reference>
<comment type="caution">
    <text evidence="1">The sequence shown here is derived from an EMBL/GenBank/DDBJ whole genome shotgun (WGS) entry which is preliminary data.</text>
</comment>
<protein>
    <submittedName>
        <fullName evidence="1">Uncharacterized protein</fullName>
    </submittedName>
</protein>